<evidence type="ECO:0008006" key="3">
    <source>
        <dbReference type="Google" id="ProtNLM"/>
    </source>
</evidence>
<evidence type="ECO:0000313" key="1">
    <source>
        <dbReference type="EMBL" id="RDY13150.1"/>
    </source>
</evidence>
<accession>A0A371IDR5</accession>
<dbReference type="Proteomes" id="UP000257109">
    <property type="component" value="Unassembled WGS sequence"/>
</dbReference>
<keyword evidence="2" id="KW-1185">Reference proteome</keyword>
<dbReference type="Gene3D" id="3.30.420.10">
    <property type="entry name" value="Ribonuclease H-like superfamily/Ribonuclease H"/>
    <property type="match status" value="1"/>
</dbReference>
<sequence length="133" mass="15182">MCIGYTGLNKAYPKKEECKGTQTNTSSLVENSIDEVSLSHYSVVLRATNRGTWSRKFMKGCQRFAEVNKAPLEQLHSITSPWPFHKWGVDILGPFPPAPGQVKYLIVAVDYFTKWIKAEPVVMILAERIKRFY</sequence>
<proteinExistence type="predicted"/>
<feature type="non-terminal residue" evidence="1">
    <location>
        <position position="1"/>
    </location>
</feature>
<protein>
    <recommendedName>
        <fullName evidence="3">Gypsy retrotransposon integrase-like protein 1</fullName>
    </recommendedName>
</protein>
<dbReference type="AlphaFoldDB" id="A0A371IDR5"/>
<dbReference type="OrthoDB" id="1424201at2759"/>
<evidence type="ECO:0000313" key="2">
    <source>
        <dbReference type="Proteomes" id="UP000257109"/>
    </source>
</evidence>
<dbReference type="SUPFAM" id="SSF53098">
    <property type="entry name" value="Ribonuclease H-like"/>
    <property type="match status" value="1"/>
</dbReference>
<dbReference type="GO" id="GO:0003676">
    <property type="term" value="F:nucleic acid binding"/>
    <property type="evidence" value="ECO:0007669"/>
    <property type="project" value="InterPro"/>
</dbReference>
<dbReference type="InterPro" id="IPR012337">
    <property type="entry name" value="RNaseH-like_sf"/>
</dbReference>
<name>A0A371IDR5_MUCPR</name>
<dbReference type="InterPro" id="IPR052160">
    <property type="entry name" value="Gypsy_RT_Integrase-like"/>
</dbReference>
<comment type="caution">
    <text evidence="1">The sequence shown here is derived from an EMBL/GenBank/DDBJ whole genome shotgun (WGS) entry which is preliminary data.</text>
</comment>
<organism evidence="1 2">
    <name type="scientific">Mucuna pruriens</name>
    <name type="common">Velvet bean</name>
    <name type="synonym">Dolichos pruriens</name>
    <dbReference type="NCBI Taxonomy" id="157652"/>
    <lineage>
        <taxon>Eukaryota</taxon>
        <taxon>Viridiplantae</taxon>
        <taxon>Streptophyta</taxon>
        <taxon>Embryophyta</taxon>
        <taxon>Tracheophyta</taxon>
        <taxon>Spermatophyta</taxon>
        <taxon>Magnoliopsida</taxon>
        <taxon>eudicotyledons</taxon>
        <taxon>Gunneridae</taxon>
        <taxon>Pentapetalae</taxon>
        <taxon>rosids</taxon>
        <taxon>fabids</taxon>
        <taxon>Fabales</taxon>
        <taxon>Fabaceae</taxon>
        <taxon>Papilionoideae</taxon>
        <taxon>50 kb inversion clade</taxon>
        <taxon>NPAAA clade</taxon>
        <taxon>indigoferoid/millettioid clade</taxon>
        <taxon>Phaseoleae</taxon>
        <taxon>Mucuna</taxon>
    </lineage>
</organism>
<reference evidence="1" key="1">
    <citation type="submission" date="2018-05" db="EMBL/GenBank/DDBJ databases">
        <title>Draft genome of Mucuna pruriens seed.</title>
        <authorList>
            <person name="Nnadi N.E."/>
            <person name="Vos R."/>
            <person name="Hasami M.H."/>
            <person name="Devisetty U.K."/>
            <person name="Aguiy J.C."/>
        </authorList>
    </citation>
    <scope>NUCLEOTIDE SEQUENCE [LARGE SCALE GENOMIC DNA]</scope>
    <source>
        <strain evidence="1">JCA_2017</strain>
    </source>
</reference>
<dbReference type="PANTHER" id="PTHR47266">
    <property type="entry name" value="ENDONUCLEASE-RELATED"/>
    <property type="match status" value="1"/>
</dbReference>
<dbReference type="InterPro" id="IPR036397">
    <property type="entry name" value="RNaseH_sf"/>
</dbReference>
<gene>
    <name evidence="1" type="ORF">CR513_01973</name>
</gene>
<dbReference type="EMBL" id="QJKJ01000337">
    <property type="protein sequence ID" value="RDY13150.1"/>
    <property type="molecule type" value="Genomic_DNA"/>
</dbReference>